<reference evidence="4 5" key="1">
    <citation type="submission" date="2024-04" db="EMBL/GenBank/DDBJ databases">
        <authorList>
            <person name="Waldvogel A.-M."/>
            <person name="Schoenle A."/>
        </authorList>
    </citation>
    <scope>NUCLEOTIDE SEQUENCE [LARGE SCALE GENOMIC DNA]</scope>
</reference>
<dbReference type="Proteomes" id="UP001497482">
    <property type="component" value="Chromosome 14"/>
</dbReference>
<keyword evidence="1" id="KW-1015">Disulfide bond</keyword>
<dbReference type="Pfam" id="PF08205">
    <property type="entry name" value="C2-set_2"/>
    <property type="match status" value="1"/>
</dbReference>
<name>A0AAV2JN75_KNICA</name>
<keyword evidence="5" id="KW-1185">Reference proteome</keyword>
<dbReference type="Gene3D" id="2.60.40.10">
    <property type="entry name" value="Immunoglobulins"/>
    <property type="match status" value="1"/>
</dbReference>
<dbReference type="InterPro" id="IPR013783">
    <property type="entry name" value="Ig-like_fold"/>
</dbReference>
<dbReference type="InterPro" id="IPR013162">
    <property type="entry name" value="CD80_C2-set"/>
</dbReference>
<evidence type="ECO:0000313" key="4">
    <source>
        <dbReference type="EMBL" id="CAL1579074.1"/>
    </source>
</evidence>
<dbReference type="EMBL" id="OZ035836">
    <property type="protein sequence ID" value="CAL1579074.1"/>
    <property type="molecule type" value="Genomic_DNA"/>
</dbReference>
<evidence type="ECO:0000256" key="2">
    <source>
        <dbReference type="SAM" id="MobiDB-lite"/>
    </source>
</evidence>
<feature type="region of interest" description="Disordered" evidence="2">
    <location>
        <begin position="1"/>
        <end position="29"/>
    </location>
</feature>
<evidence type="ECO:0000313" key="5">
    <source>
        <dbReference type="Proteomes" id="UP001497482"/>
    </source>
</evidence>
<proteinExistence type="predicted"/>
<evidence type="ECO:0000256" key="1">
    <source>
        <dbReference type="ARBA" id="ARBA00023157"/>
    </source>
</evidence>
<accession>A0AAV2JN75</accession>
<dbReference type="InterPro" id="IPR036179">
    <property type="entry name" value="Ig-like_dom_sf"/>
</dbReference>
<dbReference type="SUPFAM" id="SSF48726">
    <property type="entry name" value="Immunoglobulin"/>
    <property type="match status" value="1"/>
</dbReference>
<protein>
    <recommendedName>
        <fullName evidence="3">CD80-like immunoglobulin C2-set domain-containing protein</fullName>
    </recommendedName>
</protein>
<organism evidence="4 5">
    <name type="scientific">Knipowitschia caucasica</name>
    <name type="common">Caucasian dwarf goby</name>
    <name type="synonym">Pomatoschistus caucasicus</name>
    <dbReference type="NCBI Taxonomy" id="637954"/>
    <lineage>
        <taxon>Eukaryota</taxon>
        <taxon>Metazoa</taxon>
        <taxon>Chordata</taxon>
        <taxon>Craniata</taxon>
        <taxon>Vertebrata</taxon>
        <taxon>Euteleostomi</taxon>
        <taxon>Actinopterygii</taxon>
        <taxon>Neopterygii</taxon>
        <taxon>Teleostei</taxon>
        <taxon>Neoteleostei</taxon>
        <taxon>Acanthomorphata</taxon>
        <taxon>Gobiaria</taxon>
        <taxon>Gobiiformes</taxon>
        <taxon>Gobioidei</taxon>
        <taxon>Gobiidae</taxon>
        <taxon>Gobiinae</taxon>
        <taxon>Knipowitschia</taxon>
    </lineage>
</organism>
<gene>
    <name evidence="4" type="ORF">KC01_LOCUS10168</name>
</gene>
<dbReference type="AlphaFoldDB" id="A0AAV2JN75"/>
<evidence type="ECO:0000259" key="3">
    <source>
        <dbReference type="Pfam" id="PF08205"/>
    </source>
</evidence>
<feature type="domain" description="CD80-like immunoglobulin C2-set" evidence="3">
    <location>
        <begin position="17"/>
        <end position="55"/>
    </location>
</feature>
<sequence>MVSHLWSRLSTARPDVVESTPGEPTYSVRSELTLTVSRSDDQAPVTCAVIHPSLSPGDKRSQQALHVLWCCGEGGVGSLGCCGGAG</sequence>